<dbReference type="Pfam" id="PF03899">
    <property type="entry name" value="ATP-synt_I"/>
    <property type="match status" value="1"/>
</dbReference>
<accession>A0ABS5S915</accession>
<evidence type="ECO:0000256" key="4">
    <source>
        <dbReference type="ARBA" id="ARBA00022989"/>
    </source>
</evidence>
<organism evidence="7 8">
    <name type="scientific">Geomobilimonas luticola</name>
    <dbReference type="NCBI Taxonomy" id="1114878"/>
    <lineage>
        <taxon>Bacteria</taxon>
        <taxon>Pseudomonadati</taxon>
        <taxon>Thermodesulfobacteriota</taxon>
        <taxon>Desulfuromonadia</taxon>
        <taxon>Geobacterales</taxon>
        <taxon>Geobacteraceae</taxon>
        <taxon>Geomobilimonas</taxon>
    </lineage>
</organism>
<protein>
    <submittedName>
        <fullName evidence="7">ATP synthase subunit I</fullName>
    </submittedName>
</protein>
<comment type="subcellular location">
    <subcellularLocation>
        <location evidence="1">Cell membrane</location>
        <topology evidence="1">Multi-pass membrane protein</topology>
    </subcellularLocation>
</comment>
<name>A0ABS5S915_9BACT</name>
<dbReference type="Proteomes" id="UP000756860">
    <property type="component" value="Unassembled WGS sequence"/>
</dbReference>
<evidence type="ECO:0000256" key="2">
    <source>
        <dbReference type="ARBA" id="ARBA00022475"/>
    </source>
</evidence>
<dbReference type="PROSITE" id="PS51257">
    <property type="entry name" value="PROKAR_LIPOPROTEIN"/>
    <property type="match status" value="1"/>
</dbReference>
<dbReference type="EMBL" id="JAHCVK010000001">
    <property type="protein sequence ID" value="MBT0651864.1"/>
    <property type="molecule type" value="Genomic_DNA"/>
</dbReference>
<feature type="transmembrane region" description="Helical" evidence="6">
    <location>
        <begin position="12"/>
        <end position="36"/>
    </location>
</feature>
<keyword evidence="5 6" id="KW-0472">Membrane</keyword>
<feature type="transmembrane region" description="Helical" evidence="6">
    <location>
        <begin position="76"/>
        <end position="95"/>
    </location>
</feature>
<comment type="caution">
    <text evidence="7">The sequence shown here is derived from an EMBL/GenBank/DDBJ whole genome shotgun (WGS) entry which is preliminary data.</text>
</comment>
<evidence type="ECO:0000256" key="3">
    <source>
        <dbReference type="ARBA" id="ARBA00022692"/>
    </source>
</evidence>
<dbReference type="InterPro" id="IPR005598">
    <property type="entry name" value="ATP_synth_I"/>
</dbReference>
<evidence type="ECO:0000313" key="7">
    <source>
        <dbReference type="EMBL" id="MBT0651864.1"/>
    </source>
</evidence>
<gene>
    <name evidence="7" type="ORF">KI810_02245</name>
</gene>
<evidence type="ECO:0000256" key="5">
    <source>
        <dbReference type="ARBA" id="ARBA00023136"/>
    </source>
</evidence>
<feature type="transmembrane region" description="Helical" evidence="6">
    <location>
        <begin position="42"/>
        <end position="64"/>
    </location>
</feature>
<keyword evidence="8" id="KW-1185">Reference proteome</keyword>
<feature type="transmembrane region" description="Helical" evidence="6">
    <location>
        <begin position="101"/>
        <end position="123"/>
    </location>
</feature>
<evidence type="ECO:0000256" key="1">
    <source>
        <dbReference type="ARBA" id="ARBA00004651"/>
    </source>
</evidence>
<reference evidence="7 8" key="1">
    <citation type="submission" date="2021-05" db="EMBL/GenBank/DDBJ databases">
        <title>The draft genome of Geobacter luticola JCM 17780.</title>
        <authorList>
            <person name="Xu Z."/>
            <person name="Masuda Y."/>
            <person name="Itoh H."/>
            <person name="Senoo K."/>
        </authorList>
    </citation>
    <scope>NUCLEOTIDE SEQUENCE [LARGE SCALE GENOMIC DNA]</scope>
    <source>
        <strain evidence="7 8">JCM 17780</strain>
    </source>
</reference>
<sequence>MTVETIKEPDHSAIVATGSWCLLAALTLGGACFGSLRFAGGVLAGGLIAIGNYYWLLSIMQRVLYRQQENPERFAIVRYLLRLTVIGALIYLLIVKLDVDIRGLLLGLSTLVLTITALALYSLNTKGE</sequence>
<keyword evidence="3 6" id="KW-0812">Transmembrane</keyword>
<keyword evidence="2" id="KW-1003">Cell membrane</keyword>
<evidence type="ECO:0000256" key="6">
    <source>
        <dbReference type="SAM" id="Phobius"/>
    </source>
</evidence>
<proteinExistence type="predicted"/>
<keyword evidence="4 6" id="KW-1133">Transmembrane helix</keyword>
<evidence type="ECO:0000313" key="8">
    <source>
        <dbReference type="Proteomes" id="UP000756860"/>
    </source>
</evidence>